<evidence type="ECO:0000313" key="2">
    <source>
        <dbReference type="EMBL" id="RTE51954.1"/>
    </source>
</evidence>
<organism evidence="2 3">
    <name type="scientific">Arenibacter aquaticus</name>
    <dbReference type="NCBI Taxonomy" id="2489054"/>
    <lineage>
        <taxon>Bacteria</taxon>
        <taxon>Pseudomonadati</taxon>
        <taxon>Bacteroidota</taxon>
        <taxon>Flavobacteriia</taxon>
        <taxon>Flavobacteriales</taxon>
        <taxon>Flavobacteriaceae</taxon>
        <taxon>Arenibacter</taxon>
    </lineage>
</organism>
<accession>A0A3S0AK07</accession>
<name>A0A3S0AK07_9FLAO</name>
<keyword evidence="3" id="KW-1185">Reference proteome</keyword>
<feature type="chain" id="PRO_5018661589" evidence="1">
    <location>
        <begin position="20"/>
        <end position="130"/>
    </location>
</feature>
<comment type="caution">
    <text evidence="2">The sequence shown here is derived from an EMBL/GenBank/DDBJ whole genome shotgun (WGS) entry which is preliminary data.</text>
</comment>
<evidence type="ECO:0000313" key="3">
    <source>
        <dbReference type="Proteomes" id="UP000267585"/>
    </source>
</evidence>
<dbReference type="Proteomes" id="UP000267585">
    <property type="component" value="Unassembled WGS sequence"/>
</dbReference>
<keyword evidence="1" id="KW-0732">Signal</keyword>
<protein>
    <submittedName>
        <fullName evidence="2">Uncharacterized protein</fullName>
    </submittedName>
</protein>
<reference evidence="2 3" key="1">
    <citation type="submission" date="2018-11" db="EMBL/GenBank/DDBJ databases">
        <title>Arenibacter aquaticus sp.nov., a marine bacterium isolated from surface seawater in the South China Sea.</title>
        <authorList>
            <person name="Guo J."/>
            <person name="Sun J."/>
        </authorList>
    </citation>
    <scope>NUCLEOTIDE SEQUENCE [LARGE SCALE GENOMIC DNA]</scope>
    <source>
        <strain evidence="2 3">GUO666</strain>
    </source>
</reference>
<dbReference type="OrthoDB" id="1438723at2"/>
<sequence>MQRIYLLCFSLFIFSMAMAQDGCDQIYSTASYALNHSKKALNANNYDHQKYYAGKALDSYDKILVLLEGSKCESLTEQVQDIIADAVKASDPVDWDRGRYYSKKVLNSTQELITLLDSGTEIAGLETSPE</sequence>
<gene>
    <name evidence="2" type="ORF">EHW67_17275</name>
</gene>
<proteinExistence type="predicted"/>
<dbReference type="RefSeq" id="WP_126163639.1">
    <property type="nucleotide sequence ID" value="NZ_RQPJ01000021.1"/>
</dbReference>
<feature type="signal peptide" evidence="1">
    <location>
        <begin position="1"/>
        <end position="19"/>
    </location>
</feature>
<dbReference type="EMBL" id="RQPJ01000021">
    <property type="protein sequence ID" value="RTE51954.1"/>
    <property type="molecule type" value="Genomic_DNA"/>
</dbReference>
<dbReference type="AlphaFoldDB" id="A0A3S0AK07"/>
<evidence type="ECO:0000256" key="1">
    <source>
        <dbReference type="SAM" id="SignalP"/>
    </source>
</evidence>